<organism evidence="2 3">
    <name type="scientific">Gordonia jacobaea</name>
    <dbReference type="NCBI Taxonomy" id="122202"/>
    <lineage>
        <taxon>Bacteria</taxon>
        <taxon>Bacillati</taxon>
        <taxon>Actinomycetota</taxon>
        <taxon>Actinomycetes</taxon>
        <taxon>Mycobacteriales</taxon>
        <taxon>Gordoniaceae</taxon>
        <taxon>Gordonia</taxon>
    </lineage>
</organism>
<evidence type="ECO:0000313" key="2">
    <source>
        <dbReference type="EMBL" id="KNA92161.1"/>
    </source>
</evidence>
<protein>
    <recommendedName>
        <fullName evidence="4">Alkaline shock response membrane anchor protein AmaP</fullName>
    </recommendedName>
</protein>
<evidence type="ECO:0008006" key="4">
    <source>
        <dbReference type="Google" id="ProtNLM"/>
    </source>
</evidence>
<feature type="transmembrane region" description="Helical" evidence="1">
    <location>
        <begin position="57"/>
        <end position="77"/>
    </location>
</feature>
<keyword evidence="1" id="KW-0812">Transmembrane</keyword>
<reference evidence="2 3" key="1">
    <citation type="submission" date="2015-05" db="EMBL/GenBank/DDBJ databases">
        <title>Draft genome sequence of the bacterium Gordonia jacobaea a new member of the Gordonia genus.</title>
        <authorList>
            <person name="Jimenez-Galisteo G."/>
            <person name="Dominguez A."/>
            <person name="Munoz E."/>
            <person name="Vinas M."/>
        </authorList>
    </citation>
    <scope>NUCLEOTIDE SEQUENCE [LARGE SCALE GENOMIC DNA]</scope>
    <source>
        <strain evidence="3">mv1</strain>
    </source>
</reference>
<evidence type="ECO:0000313" key="3">
    <source>
        <dbReference type="Proteomes" id="UP000037247"/>
    </source>
</evidence>
<name>A0ABR5IEN3_9ACTN</name>
<keyword evidence="1" id="KW-0472">Membrane</keyword>
<comment type="caution">
    <text evidence="2">The sequence shown here is derived from an EMBL/GenBank/DDBJ whole genome shotgun (WGS) entry which is preliminary data.</text>
</comment>
<keyword evidence="3" id="KW-1185">Reference proteome</keyword>
<gene>
    <name evidence="2" type="ORF">ABW18_08450</name>
</gene>
<dbReference type="Proteomes" id="UP000037247">
    <property type="component" value="Unassembled WGS sequence"/>
</dbReference>
<feature type="transmembrane region" description="Helical" evidence="1">
    <location>
        <begin position="12"/>
        <end position="32"/>
    </location>
</feature>
<accession>A0ABR5IEN3</accession>
<dbReference type="EMBL" id="LDTZ01000015">
    <property type="protein sequence ID" value="KNA92161.1"/>
    <property type="molecule type" value="Genomic_DNA"/>
</dbReference>
<dbReference type="RefSeq" id="WP_049698495.1">
    <property type="nucleotide sequence ID" value="NZ_CBDRLS010000004.1"/>
</dbReference>
<evidence type="ECO:0000256" key="1">
    <source>
        <dbReference type="SAM" id="Phobius"/>
    </source>
</evidence>
<keyword evidence="1" id="KW-1133">Transmembrane helix</keyword>
<sequence>MNRGPASFHRITAGLIGLICLVVGVGAVLWQLDVPKVREWADHLDSGWPARLDGTDWWTLVLFGIVLIGLIWGWSLISTAIRPSKVDDLELAGSNDDGDLVVAPKLIANAVAADLATHTMFDDVSAKALDDRGRKLIRVTVTAPPTYSYDEVAAVLGPEIELIRSAVDGSDVHVQGLVHFETPTS</sequence>
<proteinExistence type="predicted"/>